<evidence type="ECO:0000256" key="3">
    <source>
        <dbReference type="RuleBase" id="RU003476"/>
    </source>
</evidence>
<evidence type="ECO:0000256" key="1">
    <source>
        <dbReference type="ARBA" id="ARBA00001946"/>
    </source>
</evidence>
<evidence type="ECO:0000313" key="6">
    <source>
        <dbReference type="Proteomes" id="UP000279909"/>
    </source>
</evidence>
<reference evidence="5 6" key="1">
    <citation type="journal article" date="2014" name="Int. J. Syst. Evol. Microbiol.">
        <title>Lysinibacillus halotolerans sp. nov., isolated from saline-alkaline soil.</title>
        <authorList>
            <person name="Kong D."/>
            <person name="Wang Y."/>
            <person name="Zhao B."/>
            <person name="Li Y."/>
            <person name="Song J."/>
            <person name="Zhai Y."/>
            <person name="Zhang C."/>
            <person name="Wang H."/>
            <person name="Chen X."/>
            <person name="Zhao B."/>
            <person name="Ruan Z."/>
        </authorList>
    </citation>
    <scope>NUCLEOTIDE SEQUENCE [LARGE SCALE GENOMIC DNA]</scope>
    <source>
        <strain evidence="5 6">MCCC 1A12703</strain>
    </source>
</reference>
<evidence type="ECO:0000313" key="5">
    <source>
        <dbReference type="EMBL" id="RND01190.1"/>
    </source>
</evidence>
<gene>
    <name evidence="5" type="ORF">EC501_02770</name>
</gene>
<name>A0A3M8HFK6_9BACI</name>
<organism evidence="5 6">
    <name type="scientific">Lysinibacillus halotolerans</name>
    <dbReference type="NCBI Taxonomy" id="1368476"/>
    <lineage>
        <taxon>Bacteria</taxon>
        <taxon>Bacillati</taxon>
        <taxon>Bacillota</taxon>
        <taxon>Bacilli</taxon>
        <taxon>Bacillales</taxon>
        <taxon>Bacillaceae</taxon>
        <taxon>Lysinibacillus</taxon>
    </lineage>
</organism>
<accession>A0A3M8HFK6</accession>
<dbReference type="InterPro" id="IPR015797">
    <property type="entry name" value="NUDIX_hydrolase-like_dom_sf"/>
</dbReference>
<dbReference type="PROSITE" id="PS00893">
    <property type="entry name" value="NUDIX_BOX"/>
    <property type="match status" value="1"/>
</dbReference>
<evidence type="ECO:0000259" key="4">
    <source>
        <dbReference type="PROSITE" id="PS51462"/>
    </source>
</evidence>
<dbReference type="GO" id="GO:0016787">
    <property type="term" value="F:hydrolase activity"/>
    <property type="evidence" value="ECO:0007669"/>
    <property type="project" value="UniProtKB-KW"/>
</dbReference>
<dbReference type="InterPro" id="IPR020476">
    <property type="entry name" value="Nudix_hydrolase"/>
</dbReference>
<dbReference type="PRINTS" id="PR00502">
    <property type="entry name" value="NUDIXFAMILY"/>
</dbReference>
<evidence type="ECO:0000256" key="2">
    <source>
        <dbReference type="ARBA" id="ARBA00022801"/>
    </source>
</evidence>
<dbReference type="OrthoDB" id="9787476at2"/>
<dbReference type="AlphaFoldDB" id="A0A3M8HFK6"/>
<comment type="cofactor">
    <cofactor evidence="1">
        <name>Mg(2+)</name>
        <dbReference type="ChEBI" id="CHEBI:18420"/>
    </cofactor>
</comment>
<dbReference type="PANTHER" id="PTHR43046:SF2">
    <property type="entry name" value="8-OXO-DGTP DIPHOSPHATASE-RELATED"/>
    <property type="match status" value="1"/>
</dbReference>
<dbReference type="RefSeq" id="WP_122970758.1">
    <property type="nucleotide sequence ID" value="NZ_RHLQ01000003.1"/>
</dbReference>
<dbReference type="SUPFAM" id="SSF55811">
    <property type="entry name" value="Nudix"/>
    <property type="match status" value="1"/>
</dbReference>
<feature type="domain" description="Nudix hydrolase" evidence="4">
    <location>
        <begin position="16"/>
        <end position="147"/>
    </location>
</feature>
<dbReference type="PANTHER" id="PTHR43046">
    <property type="entry name" value="GDP-MANNOSE MANNOSYL HYDROLASE"/>
    <property type="match status" value="1"/>
</dbReference>
<dbReference type="InterPro" id="IPR000086">
    <property type="entry name" value="NUDIX_hydrolase_dom"/>
</dbReference>
<protein>
    <submittedName>
        <fullName evidence="5">NUDIX domain-containing protein</fullName>
    </submittedName>
</protein>
<dbReference type="EMBL" id="RHLQ01000003">
    <property type="protein sequence ID" value="RND01190.1"/>
    <property type="molecule type" value="Genomic_DNA"/>
</dbReference>
<dbReference type="CDD" id="cd04677">
    <property type="entry name" value="NUDIX_Hydrolase"/>
    <property type="match status" value="1"/>
</dbReference>
<comment type="similarity">
    <text evidence="3">Belongs to the Nudix hydrolase family.</text>
</comment>
<comment type="caution">
    <text evidence="5">The sequence shown here is derived from an EMBL/GenBank/DDBJ whole genome shotgun (WGS) entry which is preliminary data.</text>
</comment>
<keyword evidence="2 3" id="KW-0378">Hydrolase</keyword>
<dbReference type="InterPro" id="IPR020084">
    <property type="entry name" value="NUDIX_hydrolase_CS"/>
</dbReference>
<keyword evidence="6" id="KW-1185">Reference proteome</keyword>
<sequence>MGYIMELRKLVGSRSIIMVGACVILMNENEEILLQLCNDNNCWGLAGGSLEIGETLEQVAKRELFEETGLIANQLKLFNVYSGENFYYKYPHGDEVYNVVTAYICNDYEGVITREVNEVQELKFFKYHELPQNISPPDLPILNDYISITYKKHFSEQGNAK</sequence>
<proteinExistence type="inferred from homology"/>
<dbReference type="Pfam" id="PF00293">
    <property type="entry name" value="NUDIX"/>
    <property type="match status" value="1"/>
</dbReference>
<dbReference type="PROSITE" id="PS51462">
    <property type="entry name" value="NUDIX"/>
    <property type="match status" value="1"/>
</dbReference>
<dbReference type="Gene3D" id="3.90.79.10">
    <property type="entry name" value="Nucleoside Triphosphate Pyrophosphohydrolase"/>
    <property type="match status" value="1"/>
</dbReference>
<dbReference type="Proteomes" id="UP000279909">
    <property type="component" value="Unassembled WGS sequence"/>
</dbReference>